<dbReference type="HOGENOM" id="CLU_016423_1_0_1"/>
<dbReference type="SUPFAM" id="SSF56112">
    <property type="entry name" value="Protein kinase-like (PK-like)"/>
    <property type="match status" value="1"/>
</dbReference>
<dbReference type="GO" id="GO:0000289">
    <property type="term" value="P:nuclear-transcribed mRNA poly(A) tail shortening"/>
    <property type="evidence" value="ECO:0007669"/>
    <property type="project" value="UniProtKB-UniRule"/>
</dbReference>
<reference evidence="11 12" key="1">
    <citation type="journal article" date="2012" name="Science">
        <title>The Paleozoic origin of enzymatic lignin decomposition reconstructed from 31 fungal genomes.</title>
        <authorList>
            <person name="Floudas D."/>
            <person name="Binder M."/>
            <person name="Riley R."/>
            <person name="Barry K."/>
            <person name="Blanchette R.A."/>
            <person name="Henrissat B."/>
            <person name="Martinez A.T."/>
            <person name="Otillar R."/>
            <person name="Spatafora J.W."/>
            <person name="Yadav J.S."/>
            <person name="Aerts A."/>
            <person name="Benoit I."/>
            <person name="Boyd A."/>
            <person name="Carlson A."/>
            <person name="Copeland A."/>
            <person name="Coutinho P.M."/>
            <person name="de Vries R.P."/>
            <person name="Ferreira P."/>
            <person name="Findley K."/>
            <person name="Foster B."/>
            <person name="Gaskell J."/>
            <person name="Glotzer D."/>
            <person name="Gorecki P."/>
            <person name="Heitman J."/>
            <person name="Hesse C."/>
            <person name="Hori C."/>
            <person name="Igarashi K."/>
            <person name="Jurgens J.A."/>
            <person name="Kallen N."/>
            <person name="Kersten P."/>
            <person name="Kohler A."/>
            <person name="Kuees U."/>
            <person name="Kumar T.K.A."/>
            <person name="Kuo A."/>
            <person name="LaButti K."/>
            <person name="Larrondo L.F."/>
            <person name="Lindquist E."/>
            <person name="Ling A."/>
            <person name="Lombard V."/>
            <person name="Lucas S."/>
            <person name="Lundell T."/>
            <person name="Martin R."/>
            <person name="McLaughlin D.J."/>
            <person name="Morgenstern I."/>
            <person name="Morin E."/>
            <person name="Murat C."/>
            <person name="Nagy L.G."/>
            <person name="Nolan M."/>
            <person name="Ohm R.A."/>
            <person name="Patyshakuliyeva A."/>
            <person name="Rokas A."/>
            <person name="Ruiz-Duenas F.J."/>
            <person name="Sabat G."/>
            <person name="Salamov A."/>
            <person name="Samejima M."/>
            <person name="Schmutz J."/>
            <person name="Slot J.C."/>
            <person name="St John F."/>
            <person name="Stenlid J."/>
            <person name="Sun H."/>
            <person name="Sun S."/>
            <person name="Syed K."/>
            <person name="Tsang A."/>
            <person name="Wiebenga A."/>
            <person name="Young D."/>
            <person name="Pisabarro A."/>
            <person name="Eastwood D.C."/>
            <person name="Martin F."/>
            <person name="Cullen D."/>
            <person name="Grigoriev I.V."/>
            <person name="Hibbett D.S."/>
        </authorList>
    </citation>
    <scope>NUCLEOTIDE SEQUENCE [LARGE SCALE GENOMIC DNA]</scope>
    <source>
        <strain evidence="11 12">DJM-731 SS1</strain>
    </source>
</reference>
<dbReference type="Gene3D" id="1.20.5.5160">
    <property type="match status" value="1"/>
</dbReference>
<dbReference type="GO" id="GO:0005524">
    <property type="term" value="F:ATP binding"/>
    <property type="evidence" value="ECO:0007669"/>
    <property type="project" value="UniProtKB-UniRule"/>
</dbReference>
<gene>
    <name evidence="7" type="primary">PAN3</name>
    <name evidence="11" type="ORF">DACRYDRAFT_23226</name>
</gene>
<evidence type="ECO:0000259" key="10">
    <source>
        <dbReference type="PROSITE" id="PS50103"/>
    </source>
</evidence>
<dbReference type="PANTHER" id="PTHR12272:SF11">
    <property type="entry name" value="PAN2-PAN3 DEADENYLATION COMPLEX SUBUNIT PAN3"/>
    <property type="match status" value="1"/>
</dbReference>
<keyword evidence="8" id="KW-0479">Metal-binding</keyword>
<feature type="zinc finger region" description="C3H1-type" evidence="8">
    <location>
        <begin position="30"/>
        <end position="59"/>
    </location>
</feature>
<keyword evidence="12" id="KW-1185">Reference proteome</keyword>
<dbReference type="EMBL" id="JH795867">
    <property type="protein sequence ID" value="EJU00262.1"/>
    <property type="molecule type" value="Genomic_DNA"/>
</dbReference>
<feature type="binding site" evidence="7">
    <location>
        <begin position="425"/>
        <end position="426"/>
    </location>
    <ligand>
        <name>ATP</name>
        <dbReference type="ChEBI" id="CHEBI:30616"/>
    </ligand>
</feature>
<organism evidence="11 12">
    <name type="scientific">Dacryopinax primogenitus (strain DJM 731)</name>
    <name type="common">Brown rot fungus</name>
    <dbReference type="NCBI Taxonomy" id="1858805"/>
    <lineage>
        <taxon>Eukaryota</taxon>
        <taxon>Fungi</taxon>
        <taxon>Dikarya</taxon>
        <taxon>Basidiomycota</taxon>
        <taxon>Agaricomycotina</taxon>
        <taxon>Dacrymycetes</taxon>
        <taxon>Dacrymycetales</taxon>
        <taxon>Dacrymycetaceae</taxon>
        <taxon>Dacryopinax</taxon>
    </lineage>
</organism>
<evidence type="ECO:0000256" key="9">
    <source>
        <dbReference type="SAM" id="MobiDB-lite"/>
    </source>
</evidence>
<evidence type="ECO:0000256" key="4">
    <source>
        <dbReference type="ARBA" id="ARBA00022741"/>
    </source>
</evidence>
<keyword evidence="2 7" id="KW-0963">Cytoplasm</keyword>
<dbReference type="InterPro" id="IPR011009">
    <property type="entry name" value="Kinase-like_dom_sf"/>
</dbReference>
<feature type="region of interest" description="Disordered" evidence="9">
    <location>
        <begin position="69"/>
        <end position="105"/>
    </location>
</feature>
<evidence type="ECO:0000313" key="11">
    <source>
        <dbReference type="EMBL" id="EJU00262.1"/>
    </source>
</evidence>
<dbReference type="GO" id="GO:0031251">
    <property type="term" value="C:PAN complex"/>
    <property type="evidence" value="ECO:0007669"/>
    <property type="project" value="UniProtKB-UniRule"/>
</dbReference>
<dbReference type="Gene3D" id="1.10.510.10">
    <property type="entry name" value="Transferase(Phosphotransferase) domain 1"/>
    <property type="match status" value="1"/>
</dbReference>
<feature type="region of interest" description="Knob domain" evidence="7">
    <location>
        <begin position="564"/>
        <end position="658"/>
    </location>
</feature>
<dbReference type="FunFam" id="1.10.287.3700:FF:000001">
    <property type="entry name" value="PAN2-PAN3 deadenylation complex subunit PAN3"/>
    <property type="match status" value="1"/>
</dbReference>
<feature type="coiled-coil region" evidence="7">
    <location>
        <begin position="525"/>
        <end position="563"/>
    </location>
</feature>
<dbReference type="STRING" id="1858805.M5G335"/>
<name>M5G335_DACPD</name>
<dbReference type="GO" id="GO:0006397">
    <property type="term" value="P:mRNA processing"/>
    <property type="evidence" value="ECO:0007669"/>
    <property type="project" value="UniProtKB-KW"/>
</dbReference>
<accession>M5G335</accession>
<dbReference type="Proteomes" id="UP000030653">
    <property type="component" value="Unassembled WGS sequence"/>
</dbReference>
<keyword evidence="8" id="KW-0862">Zinc</keyword>
<evidence type="ECO:0000256" key="7">
    <source>
        <dbReference type="HAMAP-Rule" id="MF_03181"/>
    </source>
</evidence>
<keyword evidence="4 7" id="KW-0547">Nucleotide-binding</keyword>
<dbReference type="OMA" id="YVFHSVD"/>
<dbReference type="HAMAP" id="MF_03181">
    <property type="entry name" value="PAN3"/>
    <property type="match status" value="1"/>
</dbReference>
<feature type="region of interest" description="Disordered" evidence="9">
    <location>
        <begin position="121"/>
        <end position="153"/>
    </location>
</feature>
<dbReference type="OrthoDB" id="204958at2759"/>
<keyword evidence="6 7" id="KW-0175">Coiled coil</keyword>
<dbReference type="Gene3D" id="6.10.250.3160">
    <property type="match status" value="1"/>
</dbReference>
<dbReference type="PANTHER" id="PTHR12272">
    <property type="entry name" value="DEADENYLATION COMPLEX SUBUNIT PAN3"/>
    <property type="match status" value="1"/>
</dbReference>
<dbReference type="InterPro" id="IPR000571">
    <property type="entry name" value="Znf_CCCH"/>
</dbReference>
<keyword evidence="5 7" id="KW-0067">ATP-binding</keyword>
<feature type="domain" description="C3H1-type" evidence="10">
    <location>
        <begin position="30"/>
        <end position="59"/>
    </location>
</feature>
<dbReference type="InterPro" id="IPR030844">
    <property type="entry name" value="PAN3"/>
</dbReference>
<evidence type="ECO:0000313" key="12">
    <source>
        <dbReference type="Proteomes" id="UP000030653"/>
    </source>
</evidence>
<dbReference type="FunFam" id="1.20.5.5160:FF:000002">
    <property type="entry name" value="PAN2-PAN3 deadenylation complex subunit PAN3"/>
    <property type="match status" value="1"/>
</dbReference>
<feature type="binding site" evidence="7">
    <location>
        <begin position="361"/>
        <end position="368"/>
    </location>
    <ligand>
        <name>ATP</name>
        <dbReference type="ChEBI" id="CHEBI:30616"/>
    </ligand>
</feature>
<dbReference type="GO" id="GO:0008143">
    <property type="term" value="F:poly(A) binding"/>
    <property type="evidence" value="ECO:0007669"/>
    <property type="project" value="TreeGrafter"/>
</dbReference>
<keyword evidence="8" id="KW-0863">Zinc-finger</keyword>
<evidence type="ECO:0000256" key="1">
    <source>
        <dbReference type="ARBA" id="ARBA00004496"/>
    </source>
</evidence>
<evidence type="ECO:0000256" key="2">
    <source>
        <dbReference type="ARBA" id="ARBA00022490"/>
    </source>
</evidence>
<comment type="domain">
    <text evidence="7">Contains a pseudokinase domain. The protein kinase domain is predicted to be catalytically inactive because some of the residues important for catalytic activity are substituted and it lacks the equivalent of the binding site for a peptide substrate. However, it has retained an ATP-binding site and ATP-binding is required for mRNA degradation, stimulating the activity of the PAN2 nuclease in vitro. The nucleotide-binding site is juxtaposed to the RNase active site of PAN2 in the complex and may actually bind nucleosides of a poly(A) RNA rather than ATP, feeding the poly(A)-tail to the active site of the deadenylase and thus increasing the efficiency with which this distributive enzyme degrades oligo(A) RNAs.</text>
</comment>
<evidence type="ECO:0000256" key="3">
    <source>
        <dbReference type="ARBA" id="ARBA00022664"/>
    </source>
</evidence>
<protein>
    <recommendedName>
        <fullName evidence="7">PAN2-PAN3 deadenylation complex subunit PAN3</fullName>
    </recommendedName>
    <alternativeName>
        <fullName evidence="7">PAB1P-dependent poly(A)-specific ribonuclease</fullName>
    </alternativeName>
    <alternativeName>
        <fullName evidence="7">Poly(A)-nuclease deadenylation complex subunit 3</fullName>
        <shortName evidence="7">PAN deadenylation complex subunit 3</shortName>
    </alternativeName>
</protein>
<evidence type="ECO:0000256" key="8">
    <source>
        <dbReference type="PROSITE-ProRule" id="PRU00723"/>
    </source>
</evidence>
<dbReference type="InterPro" id="IPR041332">
    <property type="entry name" value="Pan3_CK"/>
</dbReference>
<comment type="domain">
    <text evidence="7">The pseudokinase domain, the coiled-coil (CC), and C-terminal knob domain (CK) form a structural unit (PKC) that forms an extensive high-affinity interaction surface for PAN2.</text>
</comment>
<dbReference type="PROSITE" id="PS50103">
    <property type="entry name" value="ZF_C3H1"/>
    <property type="match status" value="1"/>
</dbReference>
<sequence>MSSAIPIVAPTAGTEQAVDRTARPAKKDQLQRRTQCRNELIYGSCKFADNGCPFYHPSKDSSVSIATSPAPLVANSNPATPAPKEMPAGPSANNTPSKGGSGLGGLSATVNAPIFVPKGFPSMLAGQPSTPTTSTAPSTSPESTKTTQPTEYDYGDDFHFDYLDDTPYTKAPEITALAPPFVPSSQQAVESYHPGMDPYAHEMNPYYAEHPLYPRQPLQYHLYNPPLPYMTNIPSSANPFLADDVREMLQRRSEAIMETSTVDYKLPDELHVYHSLVPIEPPGETRHPRVFQWPSISYKAISAKDGRPYILRRFEGFRLMHEAAFAAISIWNQIKHPGIVTLYEAFTTRAFGDSSLVFVFDYHPNSESLYMAHIKPKQPPAKVGRSQLHAPILPEAVMWSYVVQLADAMRVAHSHNLALRTLELTKVLLTGKTRVRVNCCGVFDVLNFNPAHNVIGFQQNDYMNFGKLLLELACNSTAAATNLPKSMDMVSKRYSPDLTKLILYLISPAGPPKNLDKLFEYIGSRRVLEELDTVSNYSDSLEGELMSELENARVVRLMSKLGFINERPEFDHDPRWSETGDRYIIKLFRDYVFHQVDIHGNPVVNLSHVLVCLNKLDAGVDERVMLVSRDEQSCLVVSYKDIKSAIETAFSDLSRASV</sequence>
<feature type="compositionally biased region" description="Basic and acidic residues" evidence="9">
    <location>
        <begin position="17"/>
        <end position="29"/>
    </location>
</feature>
<feature type="region of interest" description="Disordered" evidence="9">
    <location>
        <begin position="1"/>
        <end position="29"/>
    </location>
</feature>
<feature type="compositionally biased region" description="Low complexity" evidence="9">
    <location>
        <begin position="128"/>
        <end position="150"/>
    </location>
</feature>
<evidence type="ECO:0000256" key="6">
    <source>
        <dbReference type="ARBA" id="ARBA00023054"/>
    </source>
</evidence>
<dbReference type="Pfam" id="PF25586">
    <property type="entry name" value="zf-CCCH_PAN3"/>
    <property type="match status" value="1"/>
</dbReference>
<keyword evidence="3 7" id="KW-0507">mRNA processing</keyword>
<dbReference type="Gene3D" id="1.10.287.3700">
    <property type="match status" value="1"/>
</dbReference>
<comment type="subcellular location">
    <subcellularLocation>
        <location evidence="1 7">Cytoplasm</location>
    </subcellularLocation>
</comment>
<comment type="function">
    <text evidence="7">Regulatory subunit of the poly(A)-nuclease (PAN) deadenylation complex, one of two cytoplasmic mRNA deadenylases involved in mRNA turnover. PAN specifically shortens poly(A) tails of RNA and the activity is stimulated by poly(A)-binding protein PAB1. PAN deadenylation is followed by rapid degradation of the shortened mRNA tails by the CCR4-NOT complex. Deadenylated mRNAs are then degraded by two alternative mechanisms, namely exosome-mediated 3'-5' exonucleolytic degradation, or deadenlyation-dependent mRNA decaping and subsequent 5'-3' exonucleolytic degradation by XRN1. May also be involved in post-transcriptional maturation of mRNA poly(A) tails. PAN3 acts as a positive regulator for PAN activity, recruiting the catalytic subunit PAN2 to mRNA via its interaction with RNA and with PAB1.</text>
</comment>
<comment type="subunit">
    <text evidence="7">Homodimer. Forms a heterotrimer with a catalytic subunit PAN2 to form the poly(A)-nuclease (PAN) deadenylation complex. Interacts (via PAM-2 motif) with poly(A)-binding protein PAB1 (via PABC domain), conferring substrate specificity of the enzyme complex.</text>
</comment>
<evidence type="ECO:0000256" key="5">
    <source>
        <dbReference type="ARBA" id="ARBA00022840"/>
    </source>
</evidence>
<comment type="caution">
    <text evidence="7">Lacks conserved residue(s) required for the propagation of feature annotation.</text>
</comment>
<comment type="domain">
    <text evidence="7">The N-terminal zinc finger binds to poly(A) RNA.</text>
</comment>
<dbReference type="GO" id="GO:0008270">
    <property type="term" value="F:zinc ion binding"/>
    <property type="evidence" value="ECO:0007669"/>
    <property type="project" value="UniProtKB-KW"/>
</dbReference>
<dbReference type="AlphaFoldDB" id="M5G335"/>
<proteinExistence type="inferred from homology"/>
<comment type="similarity">
    <text evidence="7">Belongs to the protein kinase superfamily. PAN3 family.</text>
</comment>
<dbReference type="GO" id="GO:0000932">
    <property type="term" value="C:P-body"/>
    <property type="evidence" value="ECO:0007669"/>
    <property type="project" value="TreeGrafter"/>
</dbReference>
<feature type="binding site" evidence="7">
    <location>
        <position position="312"/>
    </location>
    <ligand>
        <name>ATP</name>
        <dbReference type="ChEBI" id="CHEBI:30616"/>
    </ligand>
</feature>
<dbReference type="Pfam" id="PF18101">
    <property type="entry name" value="Pan3_CK"/>
    <property type="match status" value="1"/>
</dbReference>